<dbReference type="InterPro" id="IPR016024">
    <property type="entry name" value="ARM-type_fold"/>
</dbReference>
<feature type="region of interest" description="Disordered" evidence="5">
    <location>
        <begin position="451"/>
        <end position="477"/>
    </location>
</feature>
<evidence type="ECO:0000256" key="4">
    <source>
        <dbReference type="ARBA" id="ARBA00023136"/>
    </source>
</evidence>
<sequence length="477" mass="54206">MHDLISRVLDQRDLSRARDLFSLQHDHIIKDIQQICQKLTEIFSARSYITDANCQSVVEISISRITAAIRESDVVEICAVHLINMLDQCIKYNVNRIDNVEENPPHAKLASDILSCIFLHYDKKVVMIIAVPVAMKILRKNNRDLVRSTSSYLVLAAIQNPKLFSKFVNCILSSILDGNLSLVRLLPQLYADNKEAMVSNMPKILQFFDLFDSSEKTIVLNLCVIIADTKPEHLCKDAIDFLISLSCKFDQNLIDSLSYDLLPLIELYYVAISKYLQNYNLNNYYATRICVKKLKELCETVELSNLPTASDNVNQATLISLPGESKFDHSDNQLKSSTKNLNFVDSSNNSLKSSSSFKSGATTADSYTNLLINGNNYRIMDMKCESSIDNPVYGHQNVSRNLDPKMEDYYEESLDKNFENDRCTTNDSRSYRSSGSAIFYGFRSRSVNNLSSPFRSKSSSSNKASRIQREKQLEKIR</sequence>
<keyword evidence="4" id="KW-0472">Membrane</keyword>
<dbReference type="GO" id="GO:0010314">
    <property type="term" value="F:phosphatidylinositol-5-phosphate binding"/>
    <property type="evidence" value="ECO:0007669"/>
    <property type="project" value="TreeGrafter"/>
</dbReference>
<feature type="compositionally biased region" description="Basic and acidic residues" evidence="5">
    <location>
        <begin position="467"/>
        <end position="477"/>
    </location>
</feature>
<keyword evidence="3" id="KW-1003">Cell membrane</keyword>
<dbReference type="InterPro" id="IPR039888">
    <property type="entry name" value="Melted-like"/>
</dbReference>
<comment type="subcellular location">
    <subcellularLocation>
        <location evidence="2">Cell membrane</location>
    </subcellularLocation>
    <subcellularLocation>
        <location evidence="1">Endomembrane system</location>
        <topology evidence="1">Peripheral membrane protein</topology>
    </subcellularLocation>
</comment>
<evidence type="ECO:0000256" key="3">
    <source>
        <dbReference type="ARBA" id="ARBA00022475"/>
    </source>
</evidence>
<dbReference type="PANTHER" id="PTHR21630">
    <property type="entry name" value="VEPH-A/MELTED"/>
    <property type="match status" value="1"/>
</dbReference>
<proteinExistence type="predicted"/>
<reference evidence="7" key="1">
    <citation type="submission" date="2022-11" db="UniProtKB">
        <authorList>
            <consortium name="WormBaseParasite"/>
        </authorList>
    </citation>
    <scope>IDENTIFICATION</scope>
</reference>
<evidence type="ECO:0000313" key="6">
    <source>
        <dbReference type="Proteomes" id="UP000887565"/>
    </source>
</evidence>
<dbReference type="AlphaFoldDB" id="A0A915L7L6"/>
<dbReference type="WBParaSite" id="nRc.2.0.1.t47105-RA">
    <property type="protein sequence ID" value="nRc.2.0.1.t47105-RA"/>
    <property type="gene ID" value="nRc.2.0.1.g47105"/>
</dbReference>
<evidence type="ECO:0000256" key="2">
    <source>
        <dbReference type="ARBA" id="ARBA00004236"/>
    </source>
</evidence>
<evidence type="ECO:0000256" key="1">
    <source>
        <dbReference type="ARBA" id="ARBA00004184"/>
    </source>
</evidence>
<dbReference type="PANTHER" id="PTHR21630:SF10">
    <property type="entry name" value="VENTRICULAR ZONE-EXPRESSED PH DOMAIN-CONTAINING PROTEIN HOMOLOG 1"/>
    <property type="match status" value="1"/>
</dbReference>
<dbReference type="GO" id="GO:0012505">
    <property type="term" value="C:endomembrane system"/>
    <property type="evidence" value="ECO:0007669"/>
    <property type="project" value="UniProtKB-SubCell"/>
</dbReference>
<dbReference type="GO" id="GO:0005886">
    <property type="term" value="C:plasma membrane"/>
    <property type="evidence" value="ECO:0007669"/>
    <property type="project" value="UniProtKB-SubCell"/>
</dbReference>
<keyword evidence="6" id="KW-1185">Reference proteome</keyword>
<feature type="compositionally biased region" description="Low complexity" evidence="5">
    <location>
        <begin position="451"/>
        <end position="465"/>
    </location>
</feature>
<dbReference type="GO" id="GO:0009966">
    <property type="term" value="P:regulation of signal transduction"/>
    <property type="evidence" value="ECO:0007669"/>
    <property type="project" value="TreeGrafter"/>
</dbReference>
<evidence type="ECO:0000256" key="5">
    <source>
        <dbReference type="SAM" id="MobiDB-lite"/>
    </source>
</evidence>
<accession>A0A915L7L6</accession>
<organism evidence="6 7">
    <name type="scientific">Romanomermis culicivorax</name>
    <name type="common">Nematode worm</name>
    <dbReference type="NCBI Taxonomy" id="13658"/>
    <lineage>
        <taxon>Eukaryota</taxon>
        <taxon>Metazoa</taxon>
        <taxon>Ecdysozoa</taxon>
        <taxon>Nematoda</taxon>
        <taxon>Enoplea</taxon>
        <taxon>Dorylaimia</taxon>
        <taxon>Mermithida</taxon>
        <taxon>Mermithoidea</taxon>
        <taxon>Mermithidae</taxon>
        <taxon>Romanomermis</taxon>
    </lineage>
</organism>
<dbReference type="Proteomes" id="UP000887565">
    <property type="component" value="Unplaced"/>
</dbReference>
<evidence type="ECO:0000313" key="7">
    <source>
        <dbReference type="WBParaSite" id="nRc.2.0.1.t47105-RA"/>
    </source>
</evidence>
<protein>
    <submittedName>
        <fullName evidence="7">Uncharacterized protein</fullName>
    </submittedName>
</protein>
<name>A0A915L7L6_ROMCU</name>
<dbReference type="SUPFAM" id="SSF48371">
    <property type="entry name" value="ARM repeat"/>
    <property type="match status" value="1"/>
</dbReference>